<dbReference type="EMBL" id="JAPCKK010000011">
    <property type="protein sequence ID" value="MDP4096420.1"/>
    <property type="molecule type" value="Genomic_DNA"/>
</dbReference>
<name>A0ABT9FNX3_9BACL</name>
<proteinExistence type="predicted"/>
<sequence length="291" mass="34242">MTEIDLRNYRDLDGLVKLLRMAYSLGNWREMIDIADHLYVTVLSIYNQHCFKQEGQAIWSIHTERPLVYYYGFSLLIKGIALRKLKKYAEERHCIRQYADLGWFKDLDEAGMEEVRRLNFLARANAFGLDLLEGQLKVLPDYVQFLKDNPQEIAAGLVNILEAAILHNFDLNDEINTLIENFNPDTTETDPLIFTRYTRVRYLLMIYRFRNKDYRRGLADTLHALNRYIHLNDMNGFKRCVAMFEMFRSYALPDQVKEYHSLLACIIQSELEEEGMNFDGERILASREGVV</sequence>
<dbReference type="Proteomes" id="UP001241848">
    <property type="component" value="Unassembled WGS sequence"/>
</dbReference>
<keyword evidence="2" id="KW-1185">Reference proteome</keyword>
<accession>A0ABT9FNX3</accession>
<protein>
    <submittedName>
        <fullName evidence="1">DNA-binding protein</fullName>
    </submittedName>
</protein>
<dbReference type="RefSeq" id="WP_305754030.1">
    <property type="nucleotide sequence ID" value="NZ_JAPCKK010000011.1"/>
</dbReference>
<dbReference type="GO" id="GO:0003677">
    <property type="term" value="F:DNA binding"/>
    <property type="evidence" value="ECO:0007669"/>
    <property type="project" value="UniProtKB-KW"/>
</dbReference>
<gene>
    <name evidence="1" type="ORF">OIN60_06515</name>
</gene>
<evidence type="ECO:0000313" key="1">
    <source>
        <dbReference type="EMBL" id="MDP4096420.1"/>
    </source>
</evidence>
<comment type="caution">
    <text evidence="1">The sequence shown here is derived from an EMBL/GenBank/DDBJ whole genome shotgun (WGS) entry which is preliminary data.</text>
</comment>
<evidence type="ECO:0000313" key="2">
    <source>
        <dbReference type="Proteomes" id="UP001241848"/>
    </source>
</evidence>
<organism evidence="1 2">
    <name type="scientific">Paenibacillus zeirhizosphaerae</name>
    <dbReference type="NCBI Taxonomy" id="2987519"/>
    <lineage>
        <taxon>Bacteria</taxon>
        <taxon>Bacillati</taxon>
        <taxon>Bacillota</taxon>
        <taxon>Bacilli</taxon>
        <taxon>Bacillales</taxon>
        <taxon>Paenibacillaceae</taxon>
        <taxon>Paenibacillus</taxon>
    </lineage>
</organism>
<keyword evidence="1" id="KW-0238">DNA-binding</keyword>
<reference evidence="1 2" key="1">
    <citation type="submission" date="2022-10" db="EMBL/GenBank/DDBJ databases">
        <title>Paenibacillus description and whole genome data of maize root bacterial community.</title>
        <authorList>
            <person name="Marton D."/>
            <person name="Farkas M."/>
            <person name="Cserhati M."/>
        </authorList>
    </citation>
    <scope>NUCLEOTIDE SEQUENCE [LARGE SCALE GENOMIC DNA]</scope>
    <source>
        <strain evidence="1 2">P96</strain>
    </source>
</reference>